<dbReference type="RefSeq" id="WP_380957999.1">
    <property type="nucleotide sequence ID" value="NZ_JBHMDI010000380.1"/>
</dbReference>
<proteinExistence type="predicted"/>
<dbReference type="EMBL" id="JBHMDI010000380">
    <property type="protein sequence ID" value="MFB9353152.1"/>
    <property type="molecule type" value="Genomic_DNA"/>
</dbReference>
<protein>
    <submittedName>
        <fullName evidence="1">Uncharacterized protein</fullName>
    </submittedName>
</protein>
<evidence type="ECO:0000313" key="1">
    <source>
        <dbReference type="EMBL" id="MFB9353152.1"/>
    </source>
</evidence>
<keyword evidence="2" id="KW-1185">Reference proteome</keyword>
<gene>
    <name evidence="1" type="ORF">ACFFUA_38150</name>
</gene>
<evidence type="ECO:0000313" key="2">
    <source>
        <dbReference type="Proteomes" id="UP001589753"/>
    </source>
</evidence>
<name>A0ABV5LMK4_9ACTN</name>
<reference evidence="1 2" key="1">
    <citation type="submission" date="2024-09" db="EMBL/GenBank/DDBJ databases">
        <authorList>
            <person name="Sun Q."/>
            <person name="Mori K."/>
        </authorList>
    </citation>
    <scope>NUCLEOTIDE SEQUENCE [LARGE SCALE GENOMIC DNA]</scope>
    <source>
        <strain evidence="1 2">JCM 9767</strain>
    </source>
</reference>
<sequence length="169" mass="17383">MATDNGLLEYESGQQFNDWEEMTSSNGQTFEASFAPWSGRSGFDSEVRPWGLATGGRIVPHATADTITVEALTAYMPTAAGANQDGLVSVASDDLIIDRADSMGSNSHLITSIVVTAAGALDTVEGSEGTSFSDERGAAGGPPLIPVDAIEVGQVRLGSTTAGTITPSE</sequence>
<organism evidence="1 2">
    <name type="scientific">Streptomyces heliomycini</name>
    <dbReference type="NCBI Taxonomy" id="284032"/>
    <lineage>
        <taxon>Bacteria</taxon>
        <taxon>Bacillati</taxon>
        <taxon>Actinomycetota</taxon>
        <taxon>Actinomycetes</taxon>
        <taxon>Kitasatosporales</taxon>
        <taxon>Streptomycetaceae</taxon>
        <taxon>Streptomyces</taxon>
    </lineage>
</organism>
<dbReference type="Proteomes" id="UP001589753">
    <property type="component" value="Unassembled WGS sequence"/>
</dbReference>
<comment type="caution">
    <text evidence="1">The sequence shown here is derived from an EMBL/GenBank/DDBJ whole genome shotgun (WGS) entry which is preliminary data.</text>
</comment>
<feature type="non-terminal residue" evidence="1">
    <location>
        <position position="169"/>
    </location>
</feature>
<accession>A0ABV5LMK4</accession>